<dbReference type="InterPro" id="IPR018356">
    <property type="entry name" value="Tscrpt_reg_HTH_DeoR_CS"/>
</dbReference>
<dbReference type="Pfam" id="PF08220">
    <property type="entry name" value="HTH_DeoR"/>
    <property type="match status" value="1"/>
</dbReference>
<keyword evidence="7" id="KW-1185">Reference proteome</keyword>
<reference evidence="6 7" key="1">
    <citation type="submission" date="2018-11" db="EMBL/GenBank/DDBJ databases">
        <title>Sequencing the genomes of 1000 actinobacteria strains.</title>
        <authorList>
            <person name="Klenk H.-P."/>
        </authorList>
    </citation>
    <scope>NUCLEOTIDE SEQUENCE [LARGE SCALE GENOMIC DNA]</scope>
    <source>
        <strain evidence="6 7">DSM 13521</strain>
    </source>
</reference>
<feature type="compositionally biased region" description="Low complexity" evidence="4">
    <location>
        <begin position="68"/>
        <end position="97"/>
    </location>
</feature>
<dbReference type="InterPro" id="IPR001034">
    <property type="entry name" value="DeoR_HTH"/>
</dbReference>
<dbReference type="PROSITE" id="PS51000">
    <property type="entry name" value="HTH_DEOR_2"/>
    <property type="match status" value="1"/>
</dbReference>
<protein>
    <submittedName>
        <fullName evidence="6">GntR family transcriptional regulator</fullName>
    </submittedName>
</protein>
<dbReference type="InterPro" id="IPR046335">
    <property type="entry name" value="LacI/GalR-like_sensor"/>
</dbReference>
<dbReference type="RefSeq" id="WP_245967928.1">
    <property type="nucleotide sequence ID" value="NZ_RKHQ01000001.1"/>
</dbReference>
<comment type="caution">
    <text evidence="6">The sequence shown here is derived from an EMBL/GenBank/DDBJ whole genome shotgun (WGS) entry which is preliminary data.</text>
</comment>
<dbReference type="InterPro" id="IPR028082">
    <property type="entry name" value="Peripla_BP_I"/>
</dbReference>
<dbReference type="Gene3D" id="1.10.10.10">
    <property type="entry name" value="Winged helix-like DNA-binding domain superfamily/Winged helix DNA-binding domain"/>
    <property type="match status" value="1"/>
</dbReference>
<dbReference type="CDD" id="cd06267">
    <property type="entry name" value="PBP1_LacI_sugar_binding-like"/>
    <property type="match status" value="1"/>
</dbReference>
<keyword evidence="1" id="KW-0805">Transcription regulation</keyword>
<dbReference type="PRINTS" id="PR00037">
    <property type="entry name" value="HTHLACR"/>
</dbReference>
<dbReference type="InterPro" id="IPR036388">
    <property type="entry name" value="WH-like_DNA-bd_sf"/>
</dbReference>
<evidence type="ECO:0000256" key="3">
    <source>
        <dbReference type="ARBA" id="ARBA00023163"/>
    </source>
</evidence>
<evidence type="ECO:0000259" key="5">
    <source>
        <dbReference type="PROSITE" id="PS51000"/>
    </source>
</evidence>
<evidence type="ECO:0000256" key="2">
    <source>
        <dbReference type="ARBA" id="ARBA00023125"/>
    </source>
</evidence>
<dbReference type="SUPFAM" id="SSF46785">
    <property type="entry name" value="Winged helix' DNA-binding domain"/>
    <property type="match status" value="1"/>
</dbReference>
<dbReference type="AlphaFoldDB" id="A0A3N2D9V1"/>
<dbReference type="SUPFAM" id="SSF53822">
    <property type="entry name" value="Periplasmic binding protein-like I"/>
    <property type="match status" value="1"/>
</dbReference>
<dbReference type="Proteomes" id="UP000275356">
    <property type="component" value="Unassembled WGS sequence"/>
</dbReference>
<evidence type="ECO:0000313" key="7">
    <source>
        <dbReference type="Proteomes" id="UP000275356"/>
    </source>
</evidence>
<feature type="domain" description="HTH deoR-type" evidence="5">
    <location>
        <begin position="9"/>
        <end position="64"/>
    </location>
</feature>
<dbReference type="EMBL" id="RKHQ01000001">
    <property type="protein sequence ID" value="ROR96452.1"/>
    <property type="molecule type" value="Genomic_DNA"/>
</dbReference>
<name>A0A3N2D9V1_9MICO</name>
<gene>
    <name evidence="6" type="ORF">EDD28_1037</name>
</gene>
<feature type="region of interest" description="Disordered" evidence="4">
    <location>
        <begin position="380"/>
        <end position="406"/>
    </location>
</feature>
<evidence type="ECO:0000256" key="4">
    <source>
        <dbReference type="SAM" id="MobiDB-lite"/>
    </source>
</evidence>
<dbReference type="Pfam" id="PF13377">
    <property type="entry name" value="Peripla_BP_3"/>
    <property type="match status" value="1"/>
</dbReference>
<keyword evidence="3" id="KW-0804">Transcription</keyword>
<dbReference type="GO" id="GO:0000976">
    <property type="term" value="F:transcription cis-regulatory region binding"/>
    <property type="evidence" value="ECO:0007669"/>
    <property type="project" value="TreeGrafter"/>
</dbReference>
<accession>A0A3N2D9V1</accession>
<sequence>MSEPDSLLPTSRRELLLDLLRQHGTIRLRDVVAQTGVSAITVRRDIAQLADEGLLRRVHGGATLLEDAGAQRPGEPGAAGAAGDAASGDDAGDPAGRPGKGGGYRGRIGMLVPSLDYYWPDVVRTAEQTARAAGLRLVLRGSSYESDDDRQQLLRLVERGVAGIIVAPRLDVPTAAETLAWLDSLDIPVVLVEREGAEEVHRTPLESVETDHVLGARMAVRHLAELGHRRIGLVHTLHSPHSAAIRAGWVAELAHLGLPGPDQPGVLEVVVPDKKDPTWDSALDPIPEACRATGTTALLVHADPEAMSVAQHAEEQGLEVPRDLSIVAYDDEVVSLFSPPMTAVRPPRKSVGRAAVELVVARLADPGRPTHRVVITPSLRVRGTSTPPTPPEAATPRGAGEAPDTA</sequence>
<proteinExistence type="predicted"/>
<dbReference type="Gene3D" id="3.40.50.2300">
    <property type="match status" value="2"/>
</dbReference>
<dbReference type="GO" id="GO:0003700">
    <property type="term" value="F:DNA-binding transcription factor activity"/>
    <property type="evidence" value="ECO:0007669"/>
    <property type="project" value="InterPro"/>
</dbReference>
<evidence type="ECO:0000313" key="6">
    <source>
        <dbReference type="EMBL" id="ROR96452.1"/>
    </source>
</evidence>
<feature type="compositionally biased region" description="Low complexity" evidence="4">
    <location>
        <begin position="394"/>
        <end position="406"/>
    </location>
</feature>
<organism evidence="6 7">
    <name type="scientific">Salana multivorans</name>
    <dbReference type="NCBI Taxonomy" id="120377"/>
    <lineage>
        <taxon>Bacteria</taxon>
        <taxon>Bacillati</taxon>
        <taxon>Actinomycetota</taxon>
        <taxon>Actinomycetes</taxon>
        <taxon>Micrococcales</taxon>
        <taxon>Beutenbergiaceae</taxon>
        <taxon>Salana</taxon>
    </lineage>
</organism>
<dbReference type="PROSITE" id="PS00894">
    <property type="entry name" value="HTH_DEOR_1"/>
    <property type="match status" value="1"/>
</dbReference>
<dbReference type="InterPro" id="IPR036390">
    <property type="entry name" value="WH_DNA-bd_sf"/>
</dbReference>
<feature type="region of interest" description="Disordered" evidence="4">
    <location>
        <begin position="66"/>
        <end position="103"/>
    </location>
</feature>
<evidence type="ECO:0000256" key="1">
    <source>
        <dbReference type="ARBA" id="ARBA00023015"/>
    </source>
</evidence>
<dbReference type="SMART" id="SM00420">
    <property type="entry name" value="HTH_DEOR"/>
    <property type="match status" value="1"/>
</dbReference>
<dbReference type="PANTHER" id="PTHR30146:SF155">
    <property type="entry name" value="ALANINE RACEMASE"/>
    <property type="match status" value="1"/>
</dbReference>
<keyword evidence="2" id="KW-0238">DNA-binding</keyword>
<dbReference type="PANTHER" id="PTHR30146">
    <property type="entry name" value="LACI-RELATED TRANSCRIPTIONAL REPRESSOR"/>
    <property type="match status" value="1"/>
</dbReference>